<evidence type="ECO:0000313" key="1">
    <source>
        <dbReference type="EMBL" id="MFB8773476.1"/>
    </source>
</evidence>
<dbReference type="Proteomes" id="UP001585080">
    <property type="component" value="Unassembled WGS sequence"/>
</dbReference>
<proteinExistence type="predicted"/>
<comment type="caution">
    <text evidence="1">The sequence shown here is derived from an EMBL/GenBank/DDBJ whole genome shotgun (WGS) entry which is preliminary data.</text>
</comment>
<name>A0ABV5E9J7_9ACTN</name>
<evidence type="ECO:0008006" key="3">
    <source>
        <dbReference type="Google" id="ProtNLM"/>
    </source>
</evidence>
<protein>
    <recommendedName>
        <fullName evidence="3">Large polyvalent protein associated domain-containing protein</fullName>
    </recommendedName>
</protein>
<dbReference type="RefSeq" id="WP_376732321.1">
    <property type="nucleotide sequence ID" value="NZ_JAYMRP010000008.1"/>
</dbReference>
<dbReference type="EMBL" id="JAYMRP010000008">
    <property type="protein sequence ID" value="MFB8773476.1"/>
    <property type="molecule type" value="Genomic_DNA"/>
</dbReference>
<gene>
    <name evidence="1" type="ORF">VSS16_12150</name>
</gene>
<evidence type="ECO:0000313" key="2">
    <source>
        <dbReference type="Proteomes" id="UP001585080"/>
    </source>
</evidence>
<keyword evidence="2" id="KW-1185">Reference proteome</keyword>
<organism evidence="1 2">
    <name type="scientific">Streptomyces broussonetiae</name>
    <dbReference type="NCBI Taxonomy" id="2686304"/>
    <lineage>
        <taxon>Bacteria</taxon>
        <taxon>Bacillati</taxon>
        <taxon>Actinomycetota</taxon>
        <taxon>Actinomycetes</taxon>
        <taxon>Kitasatosporales</taxon>
        <taxon>Streptomycetaceae</taxon>
        <taxon>Streptomyces</taxon>
    </lineage>
</organism>
<sequence length="169" mass="19072">MFEIRVICDPADTERVSRALAAAFDTSPARKYPTRDGNRARLYVTADHRPEPGPWPTPEEAYALAPSMVREIGWTAQTAADKPFGVDLNREYWLRKAALLDRIALRDEEDGLTGDAAEVATEAAQRLIEHDRDGEGDYHCAPYWPEHPATAADPRGYVRQEYAHWAKNH</sequence>
<reference evidence="1 2" key="1">
    <citation type="submission" date="2024-01" db="EMBL/GenBank/DDBJ databases">
        <title>Genome mining of biosynthetic gene clusters to explore secondary metabolites of Streptomyces sp.</title>
        <authorList>
            <person name="Baig A."/>
            <person name="Ajitkumar Shintre N."/>
            <person name="Kumar H."/>
            <person name="Anbarasu A."/>
            <person name="Ramaiah S."/>
        </authorList>
    </citation>
    <scope>NUCLEOTIDE SEQUENCE [LARGE SCALE GENOMIC DNA]</scope>
    <source>
        <strain evidence="1 2">A57</strain>
    </source>
</reference>
<accession>A0ABV5E9J7</accession>